<organism evidence="4 5">
    <name type="scientific">Methylogaea oryzae</name>
    <dbReference type="NCBI Taxonomy" id="1295382"/>
    <lineage>
        <taxon>Bacteria</taxon>
        <taxon>Pseudomonadati</taxon>
        <taxon>Pseudomonadota</taxon>
        <taxon>Gammaproteobacteria</taxon>
        <taxon>Methylococcales</taxon>
        <taxon>Methylococcaceae</taxon>
        <taxon>Methylogaea</taxon>
    </lineage>
</organism>
<feature type="signal peptide" evidence="1">
    <location>
        <begin position="1"/>
        <end position="23"/>
    </location>
</feature>
<accession>A0A8D4VLD2</accession>
<evidence type="ECO:0000313" key="4">
    <source>
        <dbReference type="EMBL" id="BBL69978.1"/>
    </source>
</evidence>
<protein>
    <submittedName>
        <fullName evidence="4">Lytic transglycosylase</fullName>
    </submittedName>
</protein>
<dbReference type="Pfam" id="PF01464">
    <property type="entry name" value="SLT"/>
    <property type="match status" value="1"/>
</dbReference>
<proteinExistence type="predicted"/>
<evidence type="ECO:0000259" key="2">
    <source>
        <dbReference type="Pfam" id="PF01464"/>
    </source>
</evidence>
<feature type="domain" description="DUF4124" evidence="3">
    <location>
        <begin position="12"/>
        <end position="42"/>
    </location>
</feature>
<dbReference type="PANTHER" id="PTHR37423">
    <property type="entry name" value="SOLUBLE LYTIC MUREIN TRANSGLYCOSYLASE-RELATED"/>
    <property type="match status" value="1"/>
</dbReference>
<reference evidence="4" key="1">
    <citation type="submission" date="2019-06" db="EMBL/GenBank/DDBJ databases">
        <title>Complete genome sequence of Methylogaea oryzae strain JCM16910.</title>
        <authorList>
            <person name="Asakawa S."/>
        </authorList>
    </citation>
    <scope>NUCLEOTIDE SEQUENCE</scope>
    <source>
        <strain evidence="4">E10</strain>
    </source>
</reference>
<keyword evidence="1" id="KW-0732">Signal</keyword>
<feature type="domain" description="Transglycosylase SLT" evidence="2">
    <location>
        <begin position="75"/>
        <end position="172"/>
    </location>
</feature>
<dbReference type="CDD" id="cd00254">
    <property type="entry name" value="LT-like"/>
    <property type="match status" value="1"/>
</dbReference>
<feature type="chain" id="PRO_5034186045" evidence="1">
    <location>
        <begin position="24"/>
        <end position="193"/>
    </location>
</feature>
<dbReference type="Pfam" id="PF13511">
    <property type="entry name" value="DUF4124"/>
    <property type="match status" value="1"/>
</dbReference>
<evidence type="ECO:0000313" key="5">
    <source>
        <dbReference type="Proteomes" id="UP000824988"/>
    </source>
</evidence>
<dbReference type="InterPro" id="IPR025392">
    <property type="entry name" value="DUF4124"/>
</dbReference>
<sequence>MRSCRKYPLALAALLAAVSSARADVYKFTDRSSGHVYYTDRPSHSGYRLLIKTFSGVTVTYRELEKNRRLYAPVIDAVASKYGLDPALLHAVIRAESGYNSRAVSPKGAVGLMQLMPDTASRYGVSDRHDPNANIEGGARYLRDLIGMFGANLKLVVAAYNAGENAVIRHGNQIPPYPETQEYVSRVLGQYYR</sequence>
<dbReference type="Proteomes" id="UP000824988">
    <property type="component" value="Chromosome"/>
</dbReference>
<keyword evidence="5" id="KW-1185">Reference proteome</keyword>
<evidence type="ECO:0000256" key="1">
    <source>
        <dbReference type="SAM" id="SignalP"/>
    </source>
</evidence>
<dbReference type="PANTHER" id="PTHR37423:SF2">
    <property type="entry name" value="MEMBRANE-BOUND LYTIC MUREIN TRANSGLYCOSYLASE C"/>
    <property type="match status" value="1"/>
</dbReference>
<dbReference type="InterPro" id="IPR008258">
    <property type="entry name" value="Transglycosylase_SLT_dom_1"/>
</dbReference>
<gene>
    <name evidence="4" type="ORF">MoryE10_05840</name>
</gene>
<dbReference type="KEGG" id="moz:MoryE10_05840"/>
<name>A0A8D4VLD2_9GAMM</name>
<evidence type="ECO:0000259" key="3">
    <source>
        <dbReference type="Pfam" id="PF13511"/>
    </source>
</evidence>
<dbReference type="EMBL" id="AP019782">
    <property type="protein sequence ID" value="BBL69978.1"/>
    <property type="molecule type" value="Genomic_DNA"/>
</dbReference>
<dbReference type="AlphaFoldDB" id="A0A8D4VLD2"/>